<keyword evidence="3" id="KW-1185">Reference proteome</keyword>
<proteinExistence type="predicted"/>
<keyword evidence="2" id="KW-0378">Hydrolase</keyword>
<evidence type="ECO:0000313" key="2">
    <source>
        <dbReference type="EMBL" id="NCD71659.1"/>
    </source>
</evidence>
<keyword evidence="1" id="KW-0732">Signal</keyword>
<dbReference type="GO" id="GO:0008233">
    <property type="term" value="F:peptidase activity"/>
    <property type="evidence" value="ECO:0007669"/>
    <property type="project" value="UniProtKB-KW"/>
</dbReference>
<accession>A0A965ZID6</accession>
<reference evidence="2" key="1">
    <citation type="submission" date="2020-01" db="EMBL/GenBank/DDBJ databases">
        <authorList>
            <person name="Seo Y.L."/>
        </authorList>
    </citation>
    <scope>NUCLEOTIDE SEQUENCE</scope>
    <source>
        <strain evidence="2">R11</strain>
    </source>
</reference>
<dbReference type="Proteomes" id="UP000638732">
    <property type="component" value="Unassembled WGS sequence"/>
</dbReference>
<organism evidence="2 3">
    <name type="scientific">Mucilaginibacter agri</name>
    <dbReference type="NCBI Taxonomy" id="2695265"/>
    <lineage>
        <taxon>Bacteria</taxon>
        <taxon>Pseudomonadati</taxon>
        <taxon>Bacteroidota</taxon>
        <taxon>Sphingobacteriia</taxon>
        <taxon>Sphingobacteriales</taxon>
        <taxon>Sphingobacteriaceae</taxon>
        <taxon>Mucilaginibacter</taxon>
    </lineage>
</organism>
<name>A0A965ZID6_9SPHI</name>
<dbReference type="AlphaFoldDB" id="A0A965ZID6"/>
<feature type="chain" id="PRO_5037421036" evidence="1">
    <location>
        <begin position="23"/>
        <end position="179"/>
    </location>
</feature>
<dbReference type="PROSITE" id="PS51257">
    <property type="entry name" value="PROKAR_LIPOPROTEIN"/>
    <property type="match status" value="1"/>
</dbReference>
<evidence type="ECO:0000256" key="1">
    <source>
        <dbReference type="SAM" id="SignalP"/>
    </source>
</evidence>
<evidence type="ECO:0000313" key="3">
    <source>
        <dbReference type="Proteomes" id="UP000638732"/>
    </source>
</evidence>
<gene>
    <name evidence="2" type="ORF">GSY63_20000</name>
</gene>
<keyword evidence="2" id="KW-0645">Protease</keyword>
<dbReference type="GO" id="GO:0006508">
    <property type="term" value="P:proteolysis"/>
    <property type="evidence" value="ECO:0007669"/>
    <property type="project" value="UniProtKB-KW"/>
</dbReference>
<dbReference type="Gene3D" id="2.60.40.2970">
    <property type="match status" value="1"/>
</dbReference>
<sequence>MKSYQLLTAAALLALASCHVKSKTTTNATATGNTKADSALQADITKPADKALYVTMRIKKSITIGDSVLLKFTVHNPENSAQQFCKWHTPFEPLMSKYLEIKDESGVEADYRGAMAKRIMPPPASSYIKVNPRDSLSATVDLLKGFAITKPGKYTVTYVGQNMSGLFSDQSVSFEYVKK</sequence>
<protein>
    <submittedName>
        <fullName evidence="2">Protease</fullName>
    </submittedName>
</protein>
<dbReference type="RefSeq" id="WP_166587601.1">
    <property type="nucleotide sequence ID" value="NZ_WWEO01000044.1"/>
</dbReference>
<feature type="signal peptide" evidence="1">
    <location>
        <begin position="1"/>
        <end position="22"/>
    </location>
</feature>
<reference evidence="2" key="2">
    <citation type="submission" date="2020-10" db="EMBL/GenBank/DDBJ databases">
        <title>Mucilaginibacter sp. nov., isolated from soil.</title>
        <authorList>
            <person name="Jeon C.O."/>
        </authorList>
    </citation>
    <scope>NUCLEOTIDE SEQUENCE</scope>
    <source>
        <strain evidence="2">R11</strain>
    </source>
</reference>
<dbReference type="EMBL" id="WWEO01000044">
    <property type="protein sequence ID" value="NCD71659.1"/>
    <property type="molecule type" value="Genomic_DNA"/>
</dbReference>
<comment type="caution">
    <text evidence="2">The sequence shown here is derived from an EMBL/GenBank/DDBJ whole genome shotgun (WGS) entry which is preliminary data.</text>
</comment>